<evidence type="ECO:0000313" key="2">
    <source>
        <dbReference type="Proteomes" id="UP000014568"/>
    </source>
</evidence>
<dbReference type="AlphaFoldDB" id="S3PSV0"/>
<dbReference type="HOGENOM" id="CLU_3354077_0_0_6"/>
<dbReference type="EMBL" id="ATGI01000001">
    <property type="protein sequence ID" value="EPF81796.1"/>
    <property type="molecule type" value="Genomic_DNA"/>
</dbReference>
<protein>
    <submittedName>
        <fullName evidence="1">Uncharacterized protein</fullName>
    </submittedName>
</protein>
<accession>S3PSV0</accession>
<name>S3PSV0_9GAMM</name>
<proteinExistence type="predicted"/>
<gene>
    <name evidence="1" type="ORF">F945_00131</name>
</gene>
<comment type="caution">
    <text evidence="1">The sequence shown here is derived from an EMBL/GenBank/DDBJ whole genome shotgun (WGS) entry which is preliminary data.</text>
</comment>
<reference evidence="1 2" key="1">
    <citation type="submission" date="2013-06" db="EMBL/GenBank/DDBJ databases">
        <title>The Genome Sequence of Acinetobacter rudis CIP 110305.</title>
        <authorList>
            <consortium name="The Broad Institute Genome Sequencing Platform"/>
            <consortium name="The Broad Institute Genome Sequencing Center for Infectious Disease"/>
            <person name="Cerqueira G."/>
            <person name="Feldgarden M."/>
            <person name="Courvalin P."/>
            <person name="Perichon B."/>
            <person name="Grillot-Courvalin C."/>
            <person name="Clermont D."/>
            <person name="Rocha E."/>
            <person name="Yoon E.-J."/>
            <person name="Nemec A."/>
            <person name="Young S.K."/>
            <person name="Zeng Q."/>
            <person name="Gargeya S."/>
            <person name="Fitzgerald M."/>
            <person name="Abouelleil A."/>
            <person name="Alvarado L."/>
            <person name="Berlin A.M."/>
            <person name="Chapman S.B."/>
            <person name="Dewar J."/>
            <person name="Goldberg J."/>
            <person name="Griggs A."/>
            <person name="Gujja S."/>
            <person name="Hansen M."/>
            <person name="Howarth C."/>
            <person name="Imamovic A."/>
            <person name="Larimer J."/>
            <person name="McCowan C."/>
            <person name="Murphy C."/>
            <person name="Pearson M."/>
            <person name="Priest M."/>
            <person name="Roberts A."/>
            <person name="Saif S."/>
            <person name="Shea T."/>
            <person name="Sykes S."/>
            <person name="Wortman J."/>
            <person name="Nusbaum C."/>
            <person name="Birren B."/>
        </authorList>
    </citation>
    <scope>NUCLEOTIDE SEQUENCE [LARGE SCALE GENOMIC DNA]</scope>
    <source>
        <strain evidence="1 2">CIP 110305</strain>
    </source>
</reference>
<organism evidence="1 2">
    <name type="scientific">Acinetobacter rudis CIP 110305</name>
    <dbReference type="NCBI Taxonomy" id="421052"/>
    <lineage>
        <taxon>Bacteria</taxon>
        <taxon>Pseudomonadati</taxon>
        <taxon>Pseudomonadota</taxon>
        <taxon>Gammaproteobacteria</taxon>
        <taxon>Moraxellales</taxon>
        <taxon>Moraxellaceae</taxon>
        <taxon>Acinetobacter</taxon>
    </lineage>
</organism>
<evidence type="ECO:0000313" key="1">
    <source>
        <dbReference type="EMBL" id="EPF81796.1"/>
    </source>
</evidence>
<dbReference type="STRING" id="632955.GCA_000829675_02742"/>
<keyword evidence="2" id="KW-1185">Reference proteome</keyword>
<sequence>MQDSKLLDAGMEVLKNNINQPILELTPHGLKPKDMS</sequence>
<dbReference type="Proteomes" id="UP000014568">
    <property type="component" value="Unassembled WGS sequence"/>
</dbReference>